<dbReference type="EMBL" id="BMPN01000017">
    <property type="protein sequence ID" value="GGJ77634.1"/>
    <property type="molecule type" value="Genomic_DNA"/>
</dbReference>
<organism evidence="1 2">
    <name type="scientific">Virgibacillus kapii</name>
    <dbReference type="NCBI Taxonomy" id="1638645"/>
    <lineage>
        <taxon>Bacteria</taxon>
        <taxon>Bacillati</taxon>
        <taxon>Bacillota</taxon>
        <taxon>Bacilli</taxon>
        <taxon>Bacillales</taxon>
        <taxon>Bacillaceae</taxon>
        <taxon>Virgibacillus</taxon>
    </lineage>
</organism>
<evidence type="ECO:0008006" key="3">
    <source>
        <dbReference type="Google" id="ProtNLM"/>
    </source>
</evidence>
<keyword evidence="2" id="KW-1185">Reference proteome</keyword>
<dbReference type="Gene3D" id="1.10.10.10">
    <property type="entry name" value="Winged helix-like DNA-binding domain superfamily/Winged helix DNA-binding domain"/>
    <property type="match status" value="1"/>
</dbReference>
<dbReference type="InterPro" id="IPR036388">
    <property type="entry name" value="WH-like_DNA-bd_sf"/>
</dbReference>
<dbReference type="Proteomes" id="UP000634435">
    <property type="component" value="Unassembled WGS sequence"/>
</dbReference>
<sequence length="228" mass="26773">MDFILSEKRKDVLVLIDRFGVITNRQLEKFLPYMNFNTVRRARNQLKELGFIEEKAFGRRKVSTVTKKGSEYVGSIMTGAGSSYANLQHDLTVNEVVYTLVRQYKDKGYEVKYQTEREIMREEFLSLSYEEIKKPNKLRHLSKEVPDFSLEMNGQILAFEVELNRKTNNRIEKKVNQYKQSVEQGTYTRVFYICRDEGIKKHVDLFAKGVNLDVSFLSLNELINEEEV</sequence>
<evidence type="ECO:0000313" key="2">
    <source>
        <dbReference type="Proteomes" id="UP000634435"/>
    </source>
</evidence>
<comment type="caution">
    <text evidence="1">The sequence shown here is derived from an EMBL/GenBank/DDBJ whole genome shotgun (WGS) entry which is preliminary data.</text>
</comment>
<name>A0ABQ2E0F7_9BACI</name>
<evidence type="ECO:0000313" key="1">
    <source>
        <dbReference type="EMBL" id="GGJ77634.1"/>
    </source>
</evidence>
<dbReference type="SUPFAM" id="SSF46785">
    <property type="entry name" value="Winged helix' DNA-binding domain"/>
    <property type="match status" value="1"/>
</dbReference>
<reference evidence="2" key="1">
    <citation type="journal article" date="2019" name="Int. J. Syst. Evol. Microbiol.">
        <title>The Global Catalogue of Microorganisms (GCM) 10K type strain sequencing project: providing services to taxonomists for standard genome sequencing and annotation.</title>
        <authorList>
            <consortium name="The Broad Institute Genomics Platform"/>
            <consortium name="The Broad Institute Genome Sequencing Center for Infectious Disease"/>
            <person name="Wu L."/>
            <person name="Ma J."/>
        </authorList>
    </citation>
    <scope>NUCLEOTIDE SEQUENCE [LARGE SCALE GENOMIC DNA]</scope>
    <source>
        <strain evidence="2">JCM 30071</strain>
    </source>
</reference>
<dbReference type="RefSeq" id="WP_188944479.1">
    <property type="nucleotide sequence ID" value="NZ_BMPN01000017.1"/>
</dbReference>
<proteinExistence type="predicted"/>
<accession>A0ABQ2E0F7</accession>
<gene>
    <name evidence="1" type="ORF">GCM10007111_44010</name>
</gene>
<dbReference type="InterPro" id="IPR036390">
    <property type="entry name" value="WH_DNA-bd_sf"/>
</dbReference>
<protein>
    <recommendedName>
        <fullName evidence="3">Replication-relaxation</fullName>
    </recommendedName>
</protein>